<evidence type="ECO:0000256" key="1">
    <source>
        <dbReference type="ARBA" id="ARBA00022723"/>
    </source>
</evidence>
<keyword evidence="1" id="KW-0479">Metal-binding</keyword>
<dbReference type="RefSeq" id="WP_216937458.1">
    <property type="nucleotide sequence ID" value="NZ_CP077062.1"/>
</dbReference>
<dbReference type="PANTHER" id="PTHR36507">
    <property type="entry name" value="BLL1555 PROTEIN"/>
    <property type="match status" value="1"/>
</dbReference>
<dbReference type="Pfam" id="PF00127">
    <property type="entry name" value="Copper-bind"/>
    <property type="match status" value="1"/>
</dbReference>
<evidence type="ECO:0000313" key="6">
    <source>
        <dbReference type="EMBL" id="QWZ06497.1"/>
    </source>
</evidence>
<proteinExistence type="predicted"/>
<dbReference type="EMBL" id="CP077062">
    <property type="protein sequence ID" value="QWZ06497.1"/>
    <property type="molecule type" value="Genomic_DNA"/>
</dbReference>
<organism evidence="6 7">
    <name type="scientific">Nocardioides panacis</name>
    <dbReference type="NCBI Taxonomy" id="2849501"/>
    <lineage>
        <taxon>Bacteria</taxon>
        <taxon>Bacillati</taxon>
        <taxon>Actinomycetota</taxon>
        <taxon>Actinomycetes</taxon>
        <taxon>Propionibacteriales</taxon>
        <taxon>Nocardioidaceae</taxon>
        <taxon>Nocardioides</taxon>
    </lineage>
</organism>
<dbReference type="AlphaFoldDB" id="A0A975SV66"/>
<evidence type="ECO:0000256" key="3">
    <source>
        <dbReference type="SAM" id="MobiDB-lite"/>
    </source>
</evidence>
<dbReference type="GO" id="GO:0005507">
    <property type="term" value="F:copper ion binding"/>
    <property type="evidence" value="ECO:0007669"/>
    <property type="project" value="InterPro"/>
</dbReference>
<evidence type="ECO:0000259" key="5">
    <source>
        <dbReference type="Pfam" id="PF00127"/>
    </source>
</evidence>
<sequence>MRLTSARVLVAVLALVAAVVGPLTALGPAQAAAAAPVGWTVQVGSQASDEAFQGMRFLPGDVTIDAGDTVRWVARSTEIHTVTFFPGGGPQATLPDFNPADMTQLTRQGGSVYDPKTGFNSGLMTTVPTKGDAGPLPPVPHVQSYSLTFPAAGTFTYYCLVHGKMMVGVVHVQPAGTAYPYTQADYNDQARIARAGMAAMGKHLRHDLVRRSTAHRVFMGDDNGAVAVMRFVRRTAVVHRGERVVFRNPGEGAPHTVTFGREPPPPGLFSPSGTPGRYSGGQLNSGIIGPHGSFTVRFTKVGTFHYVCALHDNMGMRGTVVVKR</sequence>
<feature type="domain" description="Blue (type 1) copper" evidence="5">
    <location>
        <begin position="227"/>
        <end position="323"/>
    </location>
</feature>
<dbReference type="KEGG" id="nps:KRR39_12990"/>
<feature type="signal peptide" evidence="4">
    <location>
        <begin position="1"/>
        <end position="25"/>
    </location>
</feature>
<keyword evidence="7" id="KW-1185">Reference proteome</keyword>
<keyword evidence="4" id="KW-0732">Signal</keyword>
<dbReference type="GO" id="GO:0009055">
    <property type="term" value="F:electron transfer activity"/>
    <property type="evidence" value="ECO:0007669"/>
    <property type="project" value="InterPro"/>
</dbReference>
<protein>
    <recommendedName>
        <fullName evidence="5">Blue (type 1) copper domain-containing protein</fullName>
    </recommendedName>
</protein>
<dbReference type="PANTHER" id="PTHR36507:SF1">
    <property type="entry name" value="BLL1555 PROTEIN"/>
    <property type="match status" value="1"/>
</dbReference>
<evidence type="ECO:0000256" key="2">
    <source>
        <dbReference type="ARBA" id="ARBA00023008"/>
    </source>
</evidence>
<evidence type="ECO:0000256" key="4">
    <source>
        <dbReference type="SAM" id="SignalP"/>
    </source>
</evidence>
<evidence type="ECO:0000313" key="7">
    <source>
        <dbReference type="Proteomes" id="UP000683575"/>
    </source>
</evidence>
<name>A0A975SV66_9ACTN</name>
<feature type="region of interest" description="Disordered" evidence="3">
    <location>
        <begin position="249"/>
        <end position="276"/>
    </location>
</feature>
<reference evidence="6" key="1">
    <citation type="submission" date="2021-06" db="EMBL/GenBank/DDBJ databases">
        <title>Complete genome sequence of Nocardioides sp. G188.</title>
        <authorList>
            <person name="Im W.-T."/>
        </authorList>
    </citation>
    <scope>NUCLEOTIDE SEQUENCE</scope>
    <source>
        <strain evidence="6">G188</strain>
    </source>
</reference>
<gene>
    <name evidence="6" type="ORF">KRR39_12990</name>
</gene>
<dbReference type="InterPro" id="IPR000923">
    <property type="entry name" value="BlueCu_1"/>
</dbReference>
<feature type="chain" id="PRO_5039104404" description="Blue (type 1) copper domain-containing protein" evidence="4">
    <location>
        <begin position="26"/>
        <end position="324"/>
    </location>
</feature>
<accession>A0A975SV66</accession>
<keyword evidence="2" id="KW-0186">Copper</keyword>
<dbReference type="Proteomes" id="UP000683575">
    <property type="component" value="Chromosome"/>
</dbReference>
<dbReference type="InterPro" id="IPR052721">
    <property type="entry name" value="ET_Amicyanin"/>
</dbReference>